<accession>A0AAN5ALB4</accession>
<feature type="signal peptide" evidence="6">
    <location>
        <begin position="1"/>
        <end position="22"/>
    </location>
</feature>
<keyword evidence="10" id="KW-1185">Reference proteome</keyword>
<keyword evidence="5" id="KW-0998">Cell outer membrane</keyword>
<reference evidence="9 10" key="1">
    <citation type="submission" date="2021-12" db="EMBL/GenBank/DDBJ databases">
        <title>Genome sequencing of bacteria with rrn-lacking chromosome and rrn-plasmid.</title>
        <authorList>
            <person name="Anda M."/>
            <person name="Iwasaki W."/>
        </authorList>
    </citation>
    <scope>NUCLEOTIDE SEQUENCE [LARGE SCALE GENOMIC DNA]</scope>
    <source>
        <strain evidence="9 10">NBRC 15940</strain>
    </source>
</reference>
<feature type="domain" description="SusD-like N-terminal" evidence="8">
    <location>
        <begin position="24"/>
        <end position="225"/>
    </location>
</feature>
<dbReference type="PROSITE" id="PS51257">
    <property type="entry name" value="PROKAR_LIPOPROTEIN"/>
    <property type="match status" value="1"/>
</dbReference>
<dbReference type="EMBL" id="BQKE01000002">
    <property type="protein sequence ID" value="GJM62667.1"/>
    <property type="molecule type" value="Genomic_DNA"/>
</dbReference>
<protein>
    <submittedName>
        <fullName evidence="9">Membrane protein</fullName>
    </submittedName>
</protein>
<evidence type="ECO:0000256" key="3">
    <source>
        <dbReference type="ARBA" id="ARBA00022729"/>
    </source>
</evidence>
<evidence type="ECO:0000256" key="1">
    <source>
        <dbReference type="ARBA" id="ARBA00004442"/>
    </source>
</evidence>
<dbReference type="RefSeq" id="WP_338237914.1">
    <property type="nucleotide sequence ID" value="NZ_BQKE01000002.1"/>
</dbReference>
<proteinExistence type="inferred from homology"/>
<name>A0AAN5ALB4_9BACT</name>
<dbReference type="InterPro" id="IPR012944">
    <property type="entry name" value="SusD_RagB_dom"/>
</dbReference>
<comment type="caution">
    <text evidence="9">The sequence shown here is derived from an EMBL/GenBank/DDBJ whole genome shotgun (WGS) entry which is preliminary data.</text>
</comment>
<evidence type="ECO:0000256" key="4">
    <source>
        <dbReference type="ARBA" id="ARBA00023136"/>
    </source>
</evidence>
<dbReference type="InterPro" id="IPR011990">
    <property type="entry name" value="TPR-like_helical_dom_sf"/>
</dbReference>
<dbReference type="Proteomes" id="UP001310022">
    <property type="component" value="Unassembled WGS sequence"/>
</dbReference>
<dbReference type="SUPFAM" id="SSF48452">
    <property type="entry name" value="TPR-like"/>
    <property type="match status" value="1"/>
</dbReference>
<gene>
    <name evidence="9" type="ORF">PEDI_32190</name>
</gene>
<evidence type="ECO:0000313" key="9">
    <source>
        <dbReference type="EMBL" id="GJM62667.1"/>
    </source>
</evidence>
<dbReference type="AlphaFoldDB" id="A0AAN5ALB4"/>
<comment type="subcellular location">
    <subcellularLocation>
        <location evidence="1">Cell outer membrane</location>
    </subcellularLocation>
</comment>
<evidence type="ECO:0000313" key="10">
    <source>
        <dbReference type="Proteomes" id="UP001310022"/>
    </source>
</evidence>
<keyword evidence="3 6" id="KW-0732">Signal</keyword>
<feature type="chain" id="PRO_5043010643" evidence="6">
    <location>
        <begin position="23"/>
        <end position="483"/>
    </location>
</feature>
<dbReference type="GO" id="GO:0009279">
    <property type="term" value="C:cell outer membrane"/>
    <property type="evidence" value="ECO:0007669"/>
    <property type="project" value="UniProtKB-SubCell"/>
</dbReference>
<keyword evidence="4" id="KW-0472">Membrane</keyword>
<dbReference type="Pfam" id="PF07980">
    <property type="entry name" value="SusD_RagB"/>
    <property type="match status" value="1"/>
</dbReference>
<comment type="similarity">
    <text evidence="2">Belongs to the SusD family.</text>
</comment>
<dbReference type="Gene3D" id="1.25.40.390">
    <property type="match status" value="1"/>
</dbReference>
<evidence type="ECO:0000259" key="8">
    <source>
        <dbReference type="Pfam" id="PF14322"/>
    </source>
</evidence>
<feature type="domain" description="RagB/SusD" evidence="7">
    <location>
        <begin position="337"/>
        <end position="483"/>
    </location>
</feature>
<dbReference type="InterPro" id="IPR033985">
    <property type="entry name" value="SusD-like_N"/>
</dbReference>
<evidence type="ECO:0000259" key="7">
    <source>
        <dbReference type="Pfam" id="PF07980"/>
    </source>
</evidence>
<evidence type="ECO:0000256" key="5">
    <source>
        <dbReference type="ARBA" id="ARBA00023237"/>
    </source>
</evidence>
<organism evidence="9 10">
    <name type="scientific">Persicobacter diffluens</name>
    <dbReference type="NCBI Taxonomy" id="981"/>
    <lineage>
        <taxon>Bacteria</taxon>
        <taxon>Pseudomonadati</taxon>
        <taxon>Bacteroidota</taxon>
        <taxon>Cytophagia</taxon>
        <taxon>Cytophagales</taxon>
        <taxon>Persicobacteraceae</taxon>
        <taxon>Persicobacter</taxon>
    </lineage>
</organism>
<dbReference type="Pfam" id="PF14322">
    <property type="entry name" value="SusD-like_3"/>
    <property type="match status" value="1"/>
</dbReference>
<evidence type="ECO:0000256" key="6">
    <source>
        <dbReference type="SAM" id="SignalP"/>
    </source>
</evidence>
<evidence type="ECO:0000256" key="2">
    <source>
        <dbReference type="ARBA" id="ARBA00006275"/>
    </source>
</evidence>
<sequence>MKRNIKNIFAILSAGFLFGCSASFLDIPPEGQETPDAPSPKSVEQAVTAVYQKFYAWNMYSFSWMGVASITSDNADKGSDPGDTGGDKHQMESFTYTPSAQSVQDLWTGNNDGISRVNRAMQMLNNVEGMDTITWNHRMGECLFLRGNFYWNMYRVYGGVPLIDFVPDINVDEHYTKVFQRATAEETLEFLITDFTNALDYLPENQESGEIGRVNKWTALAFLAKAEMYRENWEAVKKHTDAIINSGRYQLVADFDWLFREAGEHNSESIFEISCRAEIPARCIDKFTLVQNIRGQFGWGFNTPSTDLADAFEEGDIRKAGTLLTPGETLWDDVVVNPNAPNPYYNKKAYISETRESFFGQRANSNKNLRLMRYAEVLLMNAEAEAALGNNAIALERLNQIRQRAQLAPLQGLSGELLQRAIWKERRMELAMEFDRFFDLVRQGRGQEVLGAKGFQAGKHEVFPIPQEEITISNGILKQNPGY</sequence>